<feature type="transmembrane region" description="Helical" evidence="1">
    <location>
        <begin position="18"/>
        <end position="36"/>
    </location>
</feature>
<keyword evidence="1" id="KW-0812">Transmembrane</keyword>
<feature type="transmembrane region" description="Helical" evidence="1">
    <location>
        <begin position="177"/>
        <end position="199"/>
    </location>
</feature>
<dbReference type="PANTHER" id="PTHR40042">
    <property type="entry name" value="HYPOTHETICAL MEMBRANE SPANNING PROTEIN"/>
    <property type="match status" value="1"/>
</dbReference>
<dbReference type="AlphaFoldDB" id="A0A1G6LUS6"/>
<evidence type="ECO:0000313" key="2">
    <source>
        <dbReference type="EMBL" id="SDC46456.1"/>
    </source>
</evidence>
<keyword evidence="3" id="KW-1185">Reference proteome</keyword>
<organism evidence="2 3">
    <name type="scientific">Melghirimyces thermohalophilus</name>
    <dbReference type="NCBI Taxonomy" id="1236220"/>
    <lineage>
        <taxon>Bacteria</taxon>
        <taxon>Bacillati</taxon>
        <taxon>Bacillota</taxon>
        <taxon>Bacilli</taxon>
        <taxon>Bacillales</taxon>
        <taxon>Thermoactinomycetaceae</taxon>
        <taxon>Melghirimyces</taxon>
    </lineage>
</organism>
<dbReference type="Proteomes" id="UP000199387">
    <property type="component" value="Unassembled WGS sequence"/>
</dbReference>
<gene>
    <name evidence="2" type="ORF">SAMN04488112_108117</name>
</gene>
<keyword evidence="1" id="KW-0472">Membrane</keyword>
<dbReference type="RefSeq" id="WP_091569202.1">
    <property type="nucleotide sequence ID" value="NZ_FMZA01000008.1"/>
</dbReference>
<sequence length="216" mass="25273">MQLRWWWDRWKTELDRRWFLQVLFLINLVGSIYGFYWYKNQLIATGNWLNLFVPDSPTASLAFSWVLLLYLCRRRSPFWEAFAGVTLFKYGIWAVAMILVGAALAEGPFLQALTWTDWMLMGSHLGMALEGVLYSRFFTFGRKELILVGVWTLLNDGVDYGLDLHPWLPLSMIGLDSAVAIFTIGLSLISLTLFAILTWPEKEDRKWEYTLWLNFH</sequence>
<accession>A0A1G6LUS6</accession>
<feature type="transmembrane region" description="Helical" evidence="1">
    <location>
        <begin position="145"/>
        <end position="162"/>
    </location>
</feature>
<name>A0A1G6LUS6_9BACL</name>
<dbReference type="InterPro" id="IPR009845">
    <property type="entry name" value="DUF1405"/>
</dbReference>
<protein>
    <submittedName>
        <fullName evidence="2">Uncharacterized membrane protein YpjA</fullName>
    </submittedName>
</protein>
<dbReference type="STRING" id="1236220.SAMN04488112_108117"/>
<feature type="transmembrane region" description="Helical" evidence="1">
    <location>
        <begin position="48"/>
        <end position="71"/>
    </location>
</feature>
<keyword evidence="1" id="KW-1133">Transmembrane helix</keyword>
<dbReference type="OrthoDB" id="152213at2"/>
<proteinExistence type="predicted"/>
<feature type="transmembrane region" description="Helical" evidence="1">
    <location>
        <begin position="78"/>
        <end position="103"/>
    </location>
</feature>
<reference evidence="2 3" key="1">
    <citation type="submission" date="2016-10" db="EMBL/GenBank/DDBJ databases">
        <authorList>
            <person name="de Groot N.N."/>
        </authorList>
    </citation>
    <scope>NUCLEOTIDE SEQUENCE [LARGE SCALE GENOMIC DNA]</scope>
    <source>
        <strain evidence="2 3">DSM 45514</strain>
    </source>
</reference>
<dbReference type="EMBL" id="FMZA01000008">
    <property type="protein sequence ID" value="SDC46456.1"/>
    <property type="molecule type" value="Genomic_DNA"/>
</dbReference>
<feature type="transmembrane region" description="Helical" evidence="1">
    <location>
        <begin position="115"/>
        <end position="133"/>
    </location>
</feature>
<evidence type="ECO:0000256" key="1">
    <source>
        <dbReference type="SAM" id="Phobius"/>
    </source>
</evidence>
<dbReference type="Pfam" id="PF07187">
    <property type="entry name" value="DUF1405"/>
    <property type="match status" value="1"/>
</dbReference>
<evidence type="ECO:0000313" key="3">
    <source>
        <dbReference type="Proteomes" id="UP000199387"/>
    </source>
</evidence>
<dbReference type="PANTHER" id="PTHR40042:SF1">
    <property type="entry name" value="DUF1405 DOMAIN-CONTAINING PROTEIN"/>
    <property type="match status" value="1"/>
</dbReference>